<evidence type="ECO:0000313" key="1">
    <source>
        <dbReference type="EMBL" id="ABY93759.1"/>
    </source>
</evidence>
<proteinExistence type="predicted"/>
<name>B0KAY8_THEP3</name>
<dbReference type="EMBL" id="CP000924">
    <property type="protein sequence ID" value="ABY93759.1"/>
    <property type="molecule type" value="Genomic_DNA"/>
</dbReference>
<keyword evidence="2" id="KW-1185">Reference proteome</keyword>
<sequence>MLAMNLAYGEMEPQDNIISKENARNIFLNTIKKEMPEILHTLYNNVYSIYKQLIIEIEEAKKVQTNYISRLNKYKNKKNEFTILAWNDKDIEDAINHYINELTDEFYPDLIPLKDELIKWAERYNINCSWILETAIETMSHWYRLSPYVGSKIYEEWQYRGVVFWGLDLPLFEFPEKFKWDIAFETEKQFKEKVQAKFNEYLNKYIEKCKMEAQEKNYVKGTEKRQVEHFEWFVRYQVQGWSKEKIAREYHVTRQNVSNAINEIADLVGLEPRPTSKGGRPKKG</sequence>
<organism evidence="1 2">
    <name type="scientific">Thermoanaerobacter pseudethanolicus (strain ATCC 33223 / 39E)</name>
    <name type="common">Clostridium thermohydrosulfuricum</name>
    <dbReference type="NCBI Taxonomy" id="340099"/>
    <lineage>
        <taxon>Bacteria</taxon>
        <taxon>Bacillati</taxon>
        <taxon>Bacillota</taxon>
        <taxon>Clostridia</taxon>
        <taxon>Thermoanaerobacterales</taxon>
        <taxon>Thermoanaerobacteraceae</taxon>
        <taxon>Thermoanaerobacter</taxon>
    </lineage>
</organism>
<dbReference type="AlphaFoldDB" id="B0KAY8"/>
<gene>
    <name evidence="1" type="ordered locus">Teth39_0086</name>
</gene>
<protein>
    <submittedName>
        <fullName evidence="1">Uncharacterized protein</fullName>
    </submittedName>
</protein>
<dbReference type="Proteomes" id="UP000002156">
    <property type="component" value="Chromosome"/>
</dbReference>
<dbReference type="KEGG" id="tpd:Teth39_0086"/>
<dbReference type="HOGENOM" id="CLU_990216_0_0_9"/>
<evidence type="ECO:0000313" key="2">
    <source>
        <dbReference type="Proteomes" id="UP000002156"/>
    </source>
</evidence>
<reference evidence="2" key="1">
    <citation type="submission" date="2008-01" db="EMBL/GenBank/DDBJ databases">
        <title>Complete sequence of Thermoanaerobacter pseudethanolicus 39E.</title>
        <authorList>
            <person name="Copeland A."/>
            <person name="Lucas S."/>
            <person name="Lapidus A."/>
            <person name="Barry K."/>
            <person name="Glavina del Rio T."/>
            <person name="Dalin E."/>
            <person name="Tice H."/>
            <person name="Pitluck S."/>
            <person name="Bruce D."/>
            <person name="Goodwin L."/>
            <person name="Saunders E."/>
            <person name="Brettin T."/>
            <person name="Detter J.C."/>
            <person name="Han C."/>
            <person name="Schmutz J."/>
            <person name="Larimer F."/>
            <person name="Land M."/>
            <person name="Hauser L."/>
            <person name="Kyrpides N."/>
            <person name="Lykidis A."/>
            <person name="Hemme C."/>
            <person name="Fields M.W."/>
            <person name="He Z."/>
            <person name="Zhou J."/>
            <person name="Richardson P."/>
        </authorList>
    </citation>
    <scope>NUCLEOTIDE SEQUENCE [LARGE SCALE GENOMIC DNA]</scope>
    <source>
        <strain evidence="2">ATCC 33223 / DSM 2355 / 39E</strain>
    </source>
</reference>
<accession>B0KAY8</accession>